<gene>
    <name evidence="2" type="ORF">HYH03_015110</name>
</gene>
<keyword evidence="3" id="KW-1185">Reference proteome</keyword>
<organism evidence="2 3">
    <name type="scientific">Edaphochlamys debaryana</name>
    <dbReference type="NCBI Taxonomy" id="47281"/>
    <lineage>
        <taxon>Eukaryota</taxon>
        <taxon>Viridiplantae</taxon>
        <taxon>Chlorophyta</taxon>
        <taxon>core chlorophytes</taxon>
        <taxon>Chlorophyceae</taxon>
        <taxon>CS clade</taxon>
        <taxon>Chlamydomonadales</taxon>
        <taxon>Chlamydomonadales incertae sedis</taxon>
        <taxon>Edaphochlamys</taxon>
    </lineage>
</organism>
<dbReference type="EMBL" id="JAEHOE010000116">
    <property type="protein sequence ID" value="KAG2486146.1"/>
    <property type="molecule type" value="Genomic_DNA"/>
</dbReference>
<comment type="caution">
    <text evidence="2">The sequence shown here is derived from an EMBL/GenBank/DDBJ whole genome shotgun (WGS) entry which is preliminary data.</text>
</comment>
<evidence type="ECO:0000256" key="1">
    <source>
        <dbReference type="SAM" id="MobiDB-lite"/>
    </source>
</evidence>
<protein>
    <submittedName>
        <fullName evidence="2">Uncharacterized protein</fullName>
    </submittedName>
</protein>
<feature type="region of interest" description="Disordered" evidence="1">
    <location>
        <begin position="27"/>
        <end position="84"/>
    </location>
</feature>
<dbReference type="Proteomes" id="UP000612055">
    <property type="component" value="Unassembled WGS sequence"/>
</dbReference>
<proteinExistence type="predicted"/>
<reference evidence="2" key="1">
    <citation type="journal article" date="2020" name="bioRxiv">
        <title>Comparative genomics of Chlamydomonas.</title>
        <authorList>
            <person name="Craig R.J."/>
            <person name="Hasan A.R."/>
            <person name="Ness R.W."/>
            <person name="Keightley P.D."/>
        </authorList>
    </citation>
    <scope>NUCLEOTIDE SEQUENCE</scope>
    <source>
        <strain evidence="2">CCAP 11/70</strain>
    </source>
</reference>
<evidence type="ECO:0000313" key="2">
    <source>
        <dbReference type="EMBL" id="KAG2486146.1"/>
    </source>
</evidence>
<feature type="compositionally biased region" description="Low complexity" evidence="1">
    <location>
        <begin position="47"/>
        <end position="59"/>
    </location>
</feature>
<name>A0A836BR78_9CHLO</name>
<dbReference type="AlphaFoldDB" id="A0A836BR78"/>
<sequence>MLLRSVTSLVRSGSLVVAATTPRRFPLIGRPASSGPFGRAPSQHLNRALGGRAGDGAAAPSPRDVSGPALPTPAPESQPPPEGRLLGLLRLHLPADGAAYVTGAATIRAAWPQQAALALQRGLASQAVALQAGPQAGGPALECTANLYYGVTRGEWRVTQLRPVAQGLGLEHGAVLEAWALPGGRVELRRPALAPPGAGVRGRRLGAVARAEEAALPVGPQAAGPAPMATGLLGRVSVGANRYLAGAAVLQAAFPAARSAALATGQSQAVSLLARSRGEGGEVLEYAVTLLGKTRLLSGVAALLGDLGAGPGDELELWRRMDGRIEARLVK</sequence>
<accession>A0A836BR78</accession>
<evidence type="ECO:0000313" key="3">
    <source>
        <dbReference type="Proteomes" id="UP000612055"/>
    </source>
</evidence>
<feature type="compositionally biased region" description="Pro residues" evidence="1">
    <location>
        <begin position="70"/>
        <end position="82"/>
    </location>
</feature>